<dbReference type="InterPro" id="IPR011008">
    <property type="entry name" value="Dimeric_a/b-barrel"/>
</dbReference>
<evidence type="ECO:0000259" key="1">
    <source>
        <dbReference type="Pfam" id="PF07045"/>
    </source>
</evidence>
<proteinExistence type="predicted"/>
<name>F1YP64_9ACTN</name>
<dbReference type="RefSeq" id="WP_009680863.1">
    <property type="nucleotide sequence ID" value="NZ_AEUD01000021.1"/>
</dbReference>
<feature type="domain" description="DUF1330" evidence="1">
    <location>
        <begin position="4"/>
        <end position="97"/>
    </location>
</feature>
<dbReference type="Proteomes" id="UP000035065">
    <property type="component" value="Unassembled WGS sequence"/>
</dbReference>
<dbReference type="InterPro" id="IPR010753">
    <property type="entry name" value="DUF1330"/>
</dbReference>
<gene>
    <name evidence="2" type="ORF">SCNU_18352</name>
</gene>
<dbReference type="PANTHER" id="PTHR41521">
    <property type="match status" value="1"/>
</dbReference>
<dbReference type="Pfam" id="PF07045">
    <property type="entry name" value="DUF1330"/>
    <property type="match status" value="1"/>
</dbReference>
<sequence length="119" mass="12994">MTAPGYAVGYLENVDVGPEIIEYIVRIESTFEEFGGRWLVHGTQPEVVEGPLPGALVVIEFPSLAHARSWYESPAYQDIADLRVRHSDSRVALLEGVPHGYRAQRTADAMNEAIGNGAA</sequence>
<keyword evidence="3" id="KW-1185">Reference proteome</keyword>
<dbReference type="STRING" id="644548.SCNU_18352"/>
<dbReference type="eggNOG" id="COG5470">
    <property type="taxonomic scope" value="Bacteria"/>
</dbReference>
<accession>F1YP64</accession>
<dbReference type="EMBL" id="AEUD01000021">
    <property type="protein sequence ID" value="EGD53513.1"/>
    <property type="molecule type" value="Genomic_DNA"/>
</dbReference>
<reference evidence="2 3" key="1">
    <citation type="journal article" date="2011" name="J. Bacteriol.">
        <title>Draft Genome Sequence of Gordonia neofelifaecis NRRL B-59395, a Cholesterol-Degrading Actinomycete.</title>
        <authorList>
            <person name="Ge F."/>
            <person name="Li W."/>
            <person name="Chen G."/>
            <person name="Liu Y."/>
            <person name="Zhang G."/>
            <person name="Yong B."/>
            <person name="Wang Q."/>
            <person name="Wang N."/>
            <person name="Huang Z."/>
            <person name="Li W."/>
            <person name="Wang J."/>
            <person name="Wu C."/>
            <person name="Xie Q."/>
            <person name="Liu G."/>
        </authorList>
    </citation>
    <scope>NUCLEOTIDE SEQUENCE [LARGE SCALE GENOMIC DNA]</scope>
    <source>
        <strain evidence="2 3">NRRL B-59395</strain>
    </source>
</reference>
<evidence type="ECO:0000313" key="2">
    <source>
        <dbReference type="EMBL" id="EGD53513.1"/>
    </source>
</evidence>
<evidence type="ECO:0000313" key="3">
    <source>
        <dbReference type="Proteomes" id="UP000035065"/>
    </source>
</evidence>
<dbReference type="PANTHER" id="PTHR41521:SF4">
    <property type="entry name" value="BLR0684 PROTEIN"/>
    <property type="match status" value="1"/>
</dbReference>
<dbReference type="SUPFAM" id="SSF54909">
    <property type="entry name" value="Dimeric alpha+beta barrel"/>
    <property type="match status" value="1"/>
</dbReference>
<dbReference type="AlphaFoldDB" id="F1YP64"/>
<comment type="caution">
    <text evidence="2">The sequence shown here is derived from an EMBL/GenBank/DDBJ whole genome shotgun (WGS) entry which is preliminary data.</text>
</comment>
<dbReference type="Gene3D" id="3.30.70.100">
    <property type="match status" value="1"/>
</dbReference>
<dbReference type="OrthoDB" id="9806380at2"/>
<organism evidence="2 3">
    <name type="scientific">Gordonia neofelifaecis NRRL B-59395</name>
    <dbReference type="NCBI Taxonomy" id="644548"/>
    <lineage>
        <taxon>Bacteria</taxon>
        <taxon>Bacillati</taxon>
        <taxon>Actinomycetota</taxon>
        <taxon>Actinomycetes</taxon>
        <taxon>Mycobacteriales</taxon>
        <taxon>Gordoniaceae</taxon>
        <taxon>Gordonia</taxon>
    </lineage>
</organism>
<protein>
    <recommendedName>
        <fullName evidence="1">DUF1330 domain-containing protein</fullName>
    </recommendedName>
</protein>